<sequence length="518" mass="55775">MFARRVCRGAAVSAARLVRCESQKVTGDVIGVDLGTTYSCVATMDGDKARVLENSEGFRTTPSVVAFKGSEKLVGLAAKRQAITNPQSTFYAVKRLIGRRFEDEHIQRDIKNVPYKIVRAGNGDAWVQDGNGKQYSPSQVGAFVLEKMKETAQNFLGHTVSNAVVTCPAYFNDAQRQATKDAGTIAGLNVIRVVNEPTAAALAYGMDKTKDSLIAVYDLGGGTFDISVLEIAGGVFEVKATNGDTHLGGEDFDLALSDYILEEFRKTSGIDLSKERMALQRVREAAEKAKCELSSAMETEVNLPFITANADGAQHIQMHISRSKFEGITTKLIERSIAPCKQCIKDAGVELKEINDVVLVGGMTRMPKVVEEVKRFFLKEPFRGVNPDEAVALGAATLGGVHAHDPEEHDDPDEEEPDVLDGGGQPDAGWDQGVPGRARDGGGQPDDGAVRPCGHPARAARRAAGRGDVRHRRERHLPRDGEGQGDGQDAEHHDHGARRAVEGADRADGARLGAARRG</sequence>
<dbReference type="PRINTS" id="PR00301">
    <property type="entry name" value="HEATSHOCK70"/>
</dbReference>
<comment type="similarity">
    <text evidence="3">Belongs to the heat shock protein 70 family.</text>
</comment>
<feature type="region of interest" description="Disordered" evidence="5">
    <location>
        <begin position="401"/>
        <end position="518"/>
    </location>
</feature>
<keyword evidence="4" id="KW-0175">Coiled coil</keyword>
<evidence type="ECO:0000256" key="1">
    <source>
        <dbReference type="ARBA" id="ARBA00022741"/>
    </source>
</evidence>
<dbReference type="AlphaFoldDB" id="A0AAW3A6B7"/>
<dbReference type="PROSITE" id="PS00297">
    <property type="entry name" value="HSP70_1"/>
    <property type="match status" value="1"/>
</dbReference>
<feature type="compositionally biased region" description="Basic and acidic residues" evidence="5">
    <location>
        <begin position="489"/>
        <end position="509"/>
    </location>
</feature>
<dbReference type="InterPro" id="IPR013126">
    <property type="entry name" value="Hsp_70_fam"/>
</dbReference>
<dbReference type="PROSITE" id="PS01036">
    <property type="entry name" value="HSP70_3"/>
    <property type="match status" value="1"/>
</dbReference>
<dbReference type="PANTHER" id="PTHR19375">
    <property type="entry name" value="HEAT SHOCK PROTEIN 70KDA"/>
    <property type="match status" value="1"/>
</dbReference>
<reference evidence="6 7" key="1">
    <citation type="submission" date="2024-02" db="EMBL/GenBank/DDBJ databases">
        <title>FIRST GENOME SEQUENCES OF Leishmania (Viannia) shawi, Leishmania (Viannia) lindenbergi AND Leishmania (Viannia) utingensis.</title>
        <authorList>
            <person name="Resadore F."/>
            <person name="Custodio M.G.F."/>
            <person name="Boite M.C."/>
            <person name="Cupolillo E."/>
            <person name="Ferreira G.E.M."/>
        </authorList>
    </citation>
    <scope>NUCLEOTIDE SEQUENCE [LARGE SCALE GENOMIC DNA]</scope>
    <source>
        <strain evidence="6 7">MHOM/BR/1966/M15733</strain>
    </source>
</reference>
<evidence type="ECO:0000256" key="2">
    <source>
        <dbReference type="ARBA" id="ARBA00022840"/>
    </source>
</evidence>
<comment type="caution">
    <text evidence="6">The sequence shown here is derived from an EMBL/GenBank/DDBJ whole genome shotgun (WGS) entry which is preliminary data.</text>
</comment>
<dbReference type="FunFam" id="3.30.420.40:FF:000004">
    <property type="entry name" value="Molecular chaperone DnaK"/>
    <property type="match status" value="1"/>
</dbReference>
<dbReference type="FunFam" id="3.90.640.10:FF:000003">
    <property type="entry name" value="Molecular chaperone DnaK"/>
    <property type="match status" value="1"/>
</dbReference>
<organism evidence="6 7">
    <name type="scientific">Leishmania lindenbergi</name>
    <dbReference type="NCBI Taxonomy" id="651832"/>
    <lineage>
        <taxon>Eukaryota</taxon>
        <taxon>Discoba</taxon>
        <taxon>Euglenozoa</taxon>
        <taxon>Kinetoplastea</taxon>
        <taxon>Metakinetoplastina</taxon>
        <taxon>Trypanosomatida</taxon>
        <taxon>Trypanosomatidae</taxon>
        <taxon>Leishmaniinae</taxon>
        <taxon>Leishmania</taxon>
    </lineage>
</organism>
<dbReference type="FunFam" id="3.30.420.40:FF:000020">
    <property type="entry name" value="Chaperone protein HscA homolog"/>
    <property type="match status" value="1"/>
</dbReference>
<dbReference type="Gene3D" id="3.90.640.10">
    <property type="entry name" value="Actin, Chain A, domain 4"/>
    <property type="match status" value="1"/>
</dbReference>
<dbReference type="GO" id="GO:0140662">
    <property type="term" value="F:ATP-dependent protein folding chaperone"/>
    <property type="evidence" value="ECO:0007669"/>
    <property type="project" value="InterPro"/>
</dbReference>
<accession>A0AAW3A6B7</accession>
<feature type="compositionally biased region" description="Acidic residues" evidence="5">
    <location>
        <begin position="408"/>
        <end position="419"/>
    </location>
</feature>
<dbReference type="Gene3D" id="3.30.420.40">
    <property type="match status" value="2"/>
</dbReference>
<dbReference type="Gene3D" id="3.30.30.30">
    <property type="match status" value="1"/>
</dbReference>
<feature type="compositionally biased region" description="Basic residues" evidence="5">
    <location>
        <begin position="458"/>
        <end position="476"/>
    </location>
</feature>
<evidence type="ECO:0000256" key="4">
    <source>
        <dbReference type="SAM" id="Coils"/>
    </source>
</evidence>
<evidence type="ECO:0000256" key="5">
    <source>
        <dbReference type="SAM" id="MobiDB-lite"/>
    </source>
</evidence>
<dbReference type="PROSITE" id="PS00329">
    <property type="entry name" value="HSP70_2"/>
    <property type="match status" value="1"/>
</dbReference>
<evidence type="ECO:0000313" key="7">
    <source>
        <dbReference type="Proteomes" id="UP001500131"/>
    </source>
</evidence>
<feature type="coiled-coil region" evidence="4">
    <location>
        <begin position="272"/>
        <end position="299"/>
    </location>
</feature>
<evidence type="ECO:0000313" key="6">
    <source>
        <dbReference type="EMBL" id="KAL0498938.1"/>
    </source>
</evidence>
<evidence type="ECO:0000256" key="3">
    <source>
        <dbReference type="RuleBase" id="RU003322"/>
    </source>
</evidence>
<dbReference type="InterPro" id="IPR043129">
    <property type="entry name" value="ATPase_NBD"/>
</dbReference>
<dbReference type="Pfam" id="PF00012">
    <property type="entry name" value="HSP70"/>
    <property type="match status" value="1"/>
</dbReference>
<proteinExistence type="inferred from homology"/>
<name>A0AAW3A6B7_9TRYP</name>
<dbReference type="EMBL" id="JBAMZK010000032">
    <property type="protein sequence ID" value="KAL0498938.1"/>
    <property type="molecule type" value="Genomic_DNA"/>
</dbReference>
<gene>
    <name evidence="6" type="ORF">Q4I31_006032</name>
</gene>
<keyword evidence="2 3" id="KW-0067">ATP-binding</keyword>
<dbReference type="GO" id="GO:0005524">
    <property type="term" value="F:ATP binding"/>
    <property type="evidence" value="ECO:0007669"/>
    <property type="project" value="UniProtKB-KW"/>
</dbReference>
<keyword evidence="1 3" id="KW-0547">Nucleotide-binding</keyword>
<dbReference type="Proteomes" id="UP001500131">
    <property type="component" value="Unassembled WGS sequence"/>
</dbReference>
<dbReference type="SUPFAM" id="SSF53067">
    <property type="entry name" value="Actin-like ATPase domain"/>
    <property type="match status" value="2"/>
</dbReference>
<keyword evidence="7" id="KW-1185">Reference proteome</keyword>
<dbReference type="FunFam" id="3.30.30.30:FF:000003">
    <property type="entry name" value="Heat shock protein 9"/>
    <property type="match status" value="1"/>
</dbReference>
<protein>
    <submittedName>
        <fullName evidence="6">Hsp70 protein/MreB/Mbl protein</fullName>
    </submittedName>
</protein>
<dbReference type="InterPro" id="IPR018181">
    <property type="entry name" value="Heat_shock_70_CS"/>
</dbReference>